<dbReference type="Proteomes" id="UP000789860">
    <property type="component" value="Unassembled WGS sequence"/>
</dbReference>
<evidence type="ECO:0000313" key="1">
    <source>
        <dbReference type="EMBL" id="CAG8541282.1"/>
    </source>
</evidence>
<gene>
    <name evidence="1" type="ORF">SCALOS_LOCUS4853</name>
</gene>
<comment type="caution">
    <text evidence="1">The sequence shown here is derived from an EMBL/GenBank/DDBJ whole genome shotgun (WGS) entry which is preliminary data.</text>
</comment>
<reference evidence="1" key="1">
    <citation type="submission" date="2021-06" db="EMBL/GenBank/DDBJ databases">
        <authorList>
            <person name="Kallberg Y."/>
            <person name="Tangrot J."/>
            <person name="Rosling A."/>
        </authorList>
    </citation>
    <scope>NUCLEOTIDE SEQUENCE</scope>
    <source>
        <strain evidence="1">AU212A</strain>
    </source>
</reference>
<evidence type="ECO:0000313" key="2">
    <source>
        <dbReference type="Proteomes" id="UP000789860"/>
    </source>
</evidence>
<dbReference type="EMBL" id="CAJVPM010007033">
    <property type="protein sequence ID" value="CAG8541282.1"/>
    <property type="molecule type" value="Genomic_DNA"/>
</dbReference>
<protein>
    <submittedName>
        <fullName evidence="1">6893_t:CDS:1</fullName>
    </submittedName>
</protein>
<accession>A0ACA9LUH3</accession>
<name>A0ACA9LUH3_9GLOM</name>
<sequence length="187" mass="22350">MIEEEPKNSLLQSHKEALEVYVMNLVKEWPLESESKKEEVIITKEEQEKLYNKESQTKNERKNQLDKRYKLNKIKIVDKNLAEEKFRENNKFKFKFKKKKKMSTTEELIREDLLSSTPLFVLPIPCPYNSDQDITTQLFLAHDQMKRAKETRRKADALAHAYYFGARYHLMTTEEKASQRGKYTAYF</sequence>
<keyword evidence="2" id="KW-1185">Reference proteome</keyword>
<organism evidence="1 2">
    <name type="scientific">Scutellospora calospora</name>
    <dbReference type="NCBI Taxonomy" id="85575"/>
    <lineage>
        <taxon>Eukaryota</taxon>
        <taxon>Fungi</taxon>
        <taxon>Fungi incertae sedis</taxon>
        <taxon>Mucoromycota</taxon>
        <taxon>Glomeromycotina</taxon>
        <taxon>Glomeromycetes</taxon>
        <taxon>Diversisporales</taxon>
        <taxon>Gigasporaceae</taxon>
        <taxon>Scutellospora</taxon>
    </lineage>
</organism>
<feature type="non-terminal residue" evidence="1">
    <location>
        <position position="187"/>
    </location>
</feature>
<proteinExistence type="predicted"/>